<dbReference type="EMBL" id="PVNK01000125">
    <property type="protein sequence ID" value="PRQ02274.1"/>
    <property type="molecule type" value="Genomic_DNA"/>
</dbReference>
<dbReference type="RefSeq" id="WP_146155623.1">
    <property type="nucleotide sequence ID" value="NZ_PVNK01000125.1"/>
</dbReference>
<dbReference type="GO" id="GO:0006788">
    <property type="term" value="P:heme oxidation"/>
    <property type="evidence" value="ECO:0007669"/>
    <property type="project" value="InterPro"/>
</dbReference>
<proteinExistence type="predicted"/>
<organism evidence="1 2">
    <name type="scientific">Enhygromyxa salina</name>
    <dbReference type="NCBI Taxonomy" id="215803"/>
    <lineage>
        <taxon>Bacteria</taxon>
        <taxon>Pseudomonadati</taxon>
        <taxon>Myxococcota</taxon>
        <taxon>Polyangia</taxon>
        <taxon>Nannocystales</taxon>
        <taxon>Nannocystaceae</taxon>
        <taxon>Enhygromyxa</taxon>
    </lineage>
</organism>
<dbReference type="Pfam" id="PF01126">
    <property type="entry name" value="Heme_oxygenase"/>
    <property type="match status" value="1"/>
</dbReference>
<keyword evidence="2" id="KW-1185">Reference proteome</keyword>
<dbReference type="SUPFAM" id="SSF48613">
    <property type="entry name" value="Heme oxygenase-like"/>
    <property type="match status" value="1"/>
</dbReference>
<dbReference type="Proteomes" id="UP000237968">
    <property type="component" value="Unassembled WGS sequence"/>
</dbReference>
<dbReference type="AlphaFoldDB" id="A0A2S9YAY4"/>
<accession>A0A2S9YAY4</accession>
<reference evidence="1 2" key="1">
    <citation type="submission" date="2018-03" db="EMBL/GenBank/DDBJ databases">
        <title>Draft Genome Sequences of the Obligatory Marine Myxobacteria Enhygromyxa salina SWB005.</title>
        <authorList>
            <person name="Poehlein A."/>
            <person name="Moghaddam J.A."/>
            <person name="Harms H."/>
            <person name="Alanjari M."/>
            <person name="Koenig G.M."/>
            <person name="Daniel R."/>
            <person name="Schaeberle T.F."/>
        </authorList>
    </citation>
    <scope>NUCLEOTIDE SEQUENCE [LARGE SCALE GENOMIC DNA]</scope>
    <source>
        <strain evidence="1 2">SWB005</strain>
    </source>
</reference>
<protein>
    <submittedName>
        <fullName evidence="1">Heme oxygenase</fullName>
    </submittedName>
</protein>
<name>A0A2S9YAY4_9BACT</name>
<sequence length="206" mass="22956">MTGAHVTAPSSARLTKLLRSVTHDHHRALQTLPAFELLLRPTLDVDTFGLIQTRFFGVFEPLEAAVLRTQLWPRLGLVPAPRAPQLASDLVALGYHPHSLPRQPIAGPPDLAASAGIAYVLEGSRLGARVVEASLSTHRWYQGLRQRFYDCDASVAKNRWQRFTTALEHNIEPVHHQNCADAAKHTFTTFHQWMSQVDADEAICDQ</sequence>
<gene>
    <name evidence="1" type="ORF">ENSA5_25100</name>
</gene>
<dbReference type="InterPro" id="IPR016053">
    <property type="entry name" value="Haem_Oase-like"/>
</dbReference>
<dbReference type="CDD" id="cd19166">
    <property type="entry name" value="HemeO-bac"/>
    <property type="match status" value="1"/>
</dbReference>
<evidence type="ECO:0000313" key="1">
    <source>
        <dbReference type="EMBL" id="PRQ02274.1"/>
    </source>
</evidence>
<dbReference type="InterPro" id="IPR016084">
    <property type="entry name" value="Haem_Oase-like_multi-hlx"/>
</dbReference>
<comment type="caution">
    <text evidence="1">The sequence shown here is derived from an EMBL/GenBank/DDBJ whole genome shotgun (WGS) entry which is preliminary data.</text>
</comment>
<dbReference type="OrthoDB" id="114943at2"/>
<dbReference type="Gene3D" id="1.20.910.10">
    <property type="entry name" value="Heme oxygenase-like"/>
    <property type="match status" value="1"/>
</dbReference>
<dbReference type="GO" id="GO:0004392">
    <property type="term" value="F:heme oxygenase (decyclizing) activity"/>
    <property type="evidence" value="ECO:0007669"/>
    <property type="project" value="InterPro"/>
</dbReference>
<evidence type="ECO:0000313" key="2">
    <source>
        <dbReference type="Proteomes" id="UP000237968"/>
    </source>
</evidence>